<reference evidence="1 2" key="2">
    <citation type="submission" date="2018-11" db="EMBL/GenBank/DDBJ databases">
        <authorList>
            <consortium name="Pathogen Informatics"/>
        </authorList>
    </citation>
    <scope>NUCLEOTIDE SEQUENCE [LARGE SCALE GENOMIC DNA]</scope>
    <source>
        <strain evidence="1 2">NST_G2</strain>
    </source>
</reference>
<evidence type="ECO:0000313" key="3">
    <source>
        <dbReference type="WBParaSite" id="SSLN_0000638501-mRNA-1"/>
    </source>
</evidence>
<proteinExistence type="predicted"/>
<dbReference type="EMBL" id="UYSU01033580">
    <property type="protein sequence ID" value="VDL92573.1"/>
    <property type="molecule type" value="Genomic_DNA"/>
</dbReference>
<protein>
    <submittedName>
        <fullName evidence="1 3">Uncharacterized protein</fullName>
    </submittedName>
</protein>
<name>A0A183SPP0_SCHSO</name>
<organism evidence="3">
    <name type="scientific">Schistocephalus solidus</name>
    <name type="common">Tapeworm</name>
    <dbReference type="NCBI Taxonomy" id="70667"/>
    <lineage>
        <taxon>Eukaryota</taxon>
        <taxon>Metazoa</taxon>
        <taxon>Spiralia</taxon>
        <taxon>Lophotrochozoa</taxon>
        <taxon>Platyhelminthes</taxon>
        <taxon>Cestoda</taxon>
        <taxon>Eucestoda</taxon>
        <taxon>Diphyllobothriidea</taxon>
        <taxon>Diphyllobothriidae</taxon>
        <taxon>Schistocephalus</taxon>
    </lineage>
</organism>
<keyword evidence="2" id="KW-1185">Reference proteome</keyword>
<accession>A0A183SPP0</accession>
<dbReference type="AlphaFoldDB" id="A0A183SPP0"/>
<dbReference type="WBParaSite" id="SSLN_0000638501-mRNA-1">
    <property type="protein sequence ID" value="SSLN_0000638501-mRNA-1"/>
    <property type="gene ID" value="SSLN_0000638501"/>
</dbReference>
<evidence type="ECO:0000313" key="1">
    <source>
        <dbReference type="EMBL" id="VDL92573.1"/>
    </source>
</evidence>
<dbReference type="Proteomes" id="UP000275846">
    <property type="component" value="Unassembled WGS sequence"/>
</dbReference>
<gene>
    <name evidence="1" type="ORF">SSLN_LOCUS6188</name>
</gene>
<reference evidence="3" key="1">
    <citation type="submission" date="2016-06" db="UniProtKB">
        <authorList>
            <consortium name="WormBaseParasite"/>
        </authorList>
    </citation>
    <scope>IDENTIFICATION</scope>
</reference>
<evidence type="ECO:0000313" key="2">
    <source>
        <dbReference type="Proteomes" id="UP000275846"/>
    </source>
</evidence>
<sequence length="232" mass="24896">MWLFWHSQFVGSEPGVVLCPATVPAATAPAPSHISAFLDSGMTLGSDSHLWLLKLEYFPAATPRATVTTGGLNQVRVCGAVRCSTPARPDSLNRSAGGGGCRLPLLLERPANRKATRRDAGVAFAMRNDIMERQPCLPQGIYDRLMSLHLSLRGDKFSTIISAYASPMTSSDAAEDKFYEDMYALLATVLNGTCQLSLVTSTPASRQTALPGRECWVPTVSVALPIAASFFC</sequence>